<organism evidence="2 3">
    <name type="scientific">Candidatus Aphodosoma intestinipullorum</name>
    <dbReference type="NCBI Taxonomy" id="2840674"/>
    <lineage>
        <taxon>Bacteria</taxon>
        <taxon>Pseudomonadati</taxon>
        <taxon>Bacteroidota</taxon>
        <taxon>Bacteroidia</taxon>
        <taxon>Bacteroidales</taxon>
        <taxon>Candidatus Aphodosoma</taxon>
    </lineage>
</organism>
<evidence type="ECO:0000313" key="2">
    <source>
        <dbReference type="EMBL" id="MBO8440422.1"/>
    </source>
</evidence>
<proteinExistence type="predicted"/>
<evidence type="ECO:0000313" key="3">
    <source>
        <dbReference type="Proteomes" id="UP000712007"/>
    </source>
</evidence>
<keyword evidence="1" id="KW-0812">Transmembrane</keyword>
<keyword evidence="1" id="KW-1133">Transmembrane helix</keyword>
<comment type="caution">
    <text evidence="2">The sequence shown here is derived from an EMBL/GenBank/DDBJ whole genome shotgun (WGS) entry which is preliminary data.</text>
</comment>
<name>A0A940DLZ9_9BACT</name>
<feature type="transmembrane region" description="Helical" evidence="1">
    <location>
        <begin position="42"/>
        <end position="60"/>
    </location>
</feature>
<gene>
    <name evidence="2" type="ORF">IAC51_07215</name>
</gene>
<reference evidence="2" key="2">
    <citation type="journal article" date="2021" name="PeerJ">
        <title>Extensive microbial diversity within the chicken gut microbiome revealed by metagenomics and culture.</title>
        <authorList>
            <person name="Gilroy R."/>
            <person name="Ravi A."/>
            <person name="Getino M."/>
            <person name="Pursley I."/>
            <person name="Horton D.L."/>
            <person name="Alikhan N.F."/>
            <person name="Baker D."/>
            <person name="Gharbi K."/>
            <person name="Hall N."/>
            <person name="Watson M."/>
            <person name="Adriaenssens E.M."/>
            <person name="Foster-Nyarko E."/>
            <person name="Jarju S."/>
            <person name="Secka A."/>
            <person name="Antonio M."/>
            <person name="Oren A."/>
            <person name="Chaudhuri R.R."/>
            <person name="La Ragione R."/>
            <person name="Hildebrand F."/>
            <person name="Pallen M.J."/>
        </authorList>
    </citation>
    <scope>NUCLEOTIDE SEQUENCE</scope>
    <source>
        <strain evidence="2">3924</strain>
    </source>
</reference>
<sequence length="313" mass="36906">MGEQEREINLFDFIIICWRAVKRFFRNIGVTLLRMFRLSVQYIWITLLFVILGCIAGYIWTRPFATTYKGECTVTFTEDMRPRIKEGFAMMQNTLPQTLVADYGFPEEAMDNFKELKTYNVIDQKPDSVADFADYKGSIAPDDTMNVVMPDRLRLRVYAKGATDFNSLRVPMQRFFHTLPMMEEADSMYKQLDRSRLAIYERELERMDSLLNYDYFEKTKQMTLTKDWYVIVTEKEREPLHGYVFQLMRKRDHKKMQVESNKDIINFEGGFVVHAMNPLWKFAIGVLGGYVLSVLVALAVKYRRSIAEYMGKR</sequence>
<feature type="transmembrane region" description="Helical" evidence="1">
    <location>
        <begin position="279"/>
        <end position="300"/>
    </location>
</feature>
<accession>A0A940DLZ9</accession>
<evidence type="ECO:0000256" key="1">
    <source>
        <dbReference type="SAM" id="Phobius"/>
    </source>
</evidence>
<keyword evidence="1" id="KW-0472">Membrane</keyword>
<reference evidence="2" key="1">
    <citation type="submission" date="2020-10" db="EMBL/GenBank/DDBJ databases">
        <authorList>
            <person name="Gilroy R."/>
        </authorList>
    </citation>
    <scope>NUCLEOTIDE SEQUENCE</scope>
    <source>
        <strain evidence="2">3924</strain>
    </source>
</reference>
<dbReference type="EMBL" id="JADIMV010000127">
    <property type="protein sequence ID" value="MBO8440422.1"/>
    <property type="molecule type" value="Genomic_DNA"/>
</dbReference>
<dbReference type="Proteomes" id="UP000712007">
    <property type="component" value="Unassembled WGS sequence"/>
</dbReference>
<dbReference type="AlphaFoldDB" id="A0A940DLZ9"/>
<protein>
    <submittedName>
        <fullName evidence="2">Uncharacterized protein</fullName>
    </submittedName>
</protein>